<dbReference type="Pfam" id="PF09836">
    <property type="entry name" value="DUF2063"/>
    <property type="match status" value="1"/>
</dbReference>
<feature type="domain" description="Putative DNA-binding" evidence="1">
    <location>
        <begin position="8"/>
        <end position="93"/>
    </location>
</feature>
<comment type="caution">
    <text evidence="2">The sequence shown here is derived from an EMBL/GenBank/DDBJ whole genome shotgun (WGS) entry which is preliminary data.</text>
</comment>
<organism evidence="2 3">
    <name type="scientific">Pseudomonas syringae</name>
    <dbReference type="NCBI Taxonomy" id="317"/>
    <lineage>
        <taxon>Bacteria</taxon>
        <taxon>Pseudomonadati</taxon>
        <taxon>Pseudomonadota</taxon>
        <taxon>Gammaproteobacteria</taxon>
        <taxon>Pseudomonadales</taxon>
        <taxon>Pseudomonadaceae</taxon>
        <taxon>Pseudomonas</taxon>
    </lineage>
</organism>
<proteinExistence type="predicted"/>
<evidence type="ECO:0000259" key="1">
    <source>
        <dbReference type="Pfam" id="PF09836"/>
    </source>
</evidence>
<dbReference type="AlphaFoldDB" id="A0A085V586"/>
<dbReference type="EMBL" id="JPQU01000100">
    <property type="protein sequence ID" value="KFE50599.1"/>
    <property type="molecule type" value="Genomic_DNA"/>
</dbReference>
<evidence type="ECO:0000313" key="2">
    <source>
        <dbReference type="EMBL" id="KFE50599.1"/>
    </source>
</evidence>
<protein>
    <recommendedName>
        <fullName evidence="1">Putative DNA-binding domain-containing protein</fullName>
    </recommendedName>
</protein>
<keyword evidence="3" id="KW-1185">Reference proteome</keyword>
<gene>
    <name evidence="2" type="ORF">IV01_25095</name>
</gene>
<evidence type="ECO:0000313" key="3">
    <source>
        <dbReference type="Proteomes" id="UP000028631"/>
    </source>
</evidence>
<dbReference type="InterPro" id="IPR044922">
    <property type="entry name" value="DUF2063_N_sf"/>
</dbReference>
<reference evidence="2 3" key="1">
    <citation type="submission" date="2014-07" db="EMBL/GenBank/DDBJ databases">
        <title>Draft Genome Sequences of Environmental Pseudomonas syringae strains.</title>
        <authorList>
            <person name="Baltrus D.A."/>
            <person name="Berge O."/>
            <person name="Morris C."/>
        </authorList>
    </citation>
    <scope>NUCLEOTIDE SEQUENCE [LARGE SCALE GENOMIC DNA]</scope>
    <source>
        <strain evidence="2 3">GAW0119</strain>
    </source>
</reference>
<dbReference type="Gene3D" id="1.10.150.690">
    <property type="entry name" value="DUF2063"/>
    <property type="match status" value="1"/>
</dbReference>
<dbReference type="OrthoDB" id="4146344at2"/>
<name>A0A085V586_PSESX</name>
<dbReference type="InterPro" id="IPR018640">
    <property type="entry name" value="DUF2063"/>
</dbReference>
<sequence length="254" mass="27954">MNLSLSGFQDAFVSALYGTDPSALPSLAQQAGFMVYRNTVMKGASDALLANFPTVERIVGTEWLRAAASVYLHDHPPSDARLLFYGTDFAHFLDNFEHAREMPYLGNIARLDRFWIEAHSAAEQAGTGLAELTRIEPLALLGLYLEPHVAARWAWFSDQPAYSLWRLNREKLDIPEDLQWSAEGALLTRKDGLVQWQELSRGGCIFLDACAASLSLGEAAQRALDAQPELDLNELLICLVSANAFAANQAAGQQ</sequence>
<dbReference type="Proteomes" id="UP000028631">
    <property type="component" value="Unassembled WGS sequence"/>
</dbReference>
<accession>A0A085V586</accession>
<dbReference type="RefSeq" id="WP_032631728.1">
    <property type="nucleotide sequence ID" value="NZ_JPQU01000100.1"/>
</dbReference>
<dbReference type="PATRIC" id="fig|317.175.peg.5227"/>